<evidence type="ECO:0000256" key="4">
    <source>
        <dbReference type="ARBA" id="ARBA00022827"/>
    </source>
</evidence>
<keyword evidence="9" id="KW-1185">Reference proteome</keyword>
<organism evidence="8 9">
    <name type="scientific">Apiospora aurea</name>
    <dbReference type="NCBI Taxonomy" id="335848"/>
    <lineage>
        <taxon>Eukaryota</taxon>
        <taxon>Fungi</taxon>
        <taxon>Dikarya</taxon>
        <taxon>Ascomycota</taxon>
        <taxon>Pezizomycotina</taxon>
        <taxon>Sordariomycetes</taxon>
        <taxon>Xylariomycetidae</taxon>
        <taxon>Amphisphaeriales</taxon>
        <taxon>Apiosporaceae</taxon>
        <taxon>Apiospora</taxon>
    </lineage>
</organism>
<dbReference type="Proteomes" id="UP001391051">
    <property type="component" value="Unassembled WGS sequence"/>
</dbReference>
<dbReference type="InterPro" id="IPR016166">
    <property type="entry name" value="FAD-bd_PCMH"/>
</dbReference>
<evidence type="ECO:0000256" key="6">
    <source>
        <dbReference type="SAM" id="SignalP"/>
    </source>
</evidence>
<comment type="similarity">
    <text evidence="2">Belongs to the oxygen-dependent FAD-linked oxidoreductase family.</text>
</comment>
<dbReference type="RefSeq" id="XP_066704085.1">
    <property type="nucleotide sequence ID" value="XM_066839021.1"/>
</dbReference>
<feature type="domain" description="FAD-binding PCMH-type" evidence="7">
    <location>
        <begin position="71"/>
        <end position="240"/>
    </location>
</feature>
<protein>
    <submittedName>
        <fullName evidence="8">FAD-linked oxidoreductase chyH</fullName>
    </submittedName>
</protein>
<evidence type="ECO:0000256" key="1">
    <source>
        <dbReference type="ARBA" id="ARBA00001974"/>
    </source>
</evidence>
<comment type="cofactor">
    <cofactor evidence="1">
        <name>FAD</name>
        <dbReference type="ChEBI" id="CHEBI:57692"/>
    </cofactor>
</comment>
<sequence>MPQFKWMVAALSVSFAAVASLDISAFSPRSAEILPQVNYTALAEQLSKTASIYWPGSGDFEDIVACWSNLSVPVANIVVVPGIEEDVVQIVNFANEHSVPFLATNGFHGAITTLGEMSHGIEIYLSRLNTVEILQDGLTAKIGGGIRAKNLIDALWDAGKQTVTGACECVGYLGPGLGGGHGWLQGHHGIISDQYLSSHVVLANGSLVNIDETSDLFWGMKGAGHNFDIVTSVTSNIYDLEVIGDALQVPEVLRLPFQVTEAPGGAYAVGGVLDELLLTLLTGKPTYLAPLGTVLDVLFPFGLSLTAAGAVQSEAPLDHAAAFHGFKHLDDLVW</sequence>
<dbReference type="InterPro" id="IPR006094">
    <property type="entry name" value="Oxid_FAD_bind_N"/>
</dbReference>
<dbReference type="InterPro" id="IPR036318">
    <property type="entry name" value="FAD-bd_PCMH-like_sf"/>
</dbReference>
<comment type="caution">
    <text evidence="8">The sequence shown here is derived from an EMBL/GenBank/DDBJ whole genome shotgun (WGS) entry which is preliminary data.</text>
</comment>
<dbReference type="Gene3D" id="3.30.465.10">
    <property type="match status" value="1"/>
</dbReference>
<evidence type="ECO:0000256" key="2">
    <source>
        <dbReference type="ARBA" id="ARBA00005466"/>
    </source>
</evidence>
<dbReference type="PROSITE" id="PS51387">
    <property type="entry name" value="FAD_PCMH"/>
    <property type="match status" value="1"/>
</dbReference>
<keyword evidence="5" id="KW-0560">Oxidoreductase</keyword>
<dbReference type="PANTHER" id="PTHR42973">
    <property type="entry name" value="BINDING OXIDOREDUCTASE, PUTATIVE (AFU_ORTHOLOGUE AFUA_1G17690)-RELATED"/>
    <property type="match status" value="1"/>
</dbReference>
<feature type="signal peptide" evidence="6">
    <location>
        <begin position="1"/>
        <end position="20"/>
    </location>
</feature>
<proteinExistence type="inferred from homology"/>
<reference evidence="8 9" key="1">
    <citation type="submission" date="2023-01" db="EMBL/GenBank/DDBJ databases">
        <title>Analysis of 21 Apiospora genomes using comparative genomics revels a genus with tremendous synthesis potential of carbohydrate active enzymes and secondary metabolites.</title>
        <authorList>
            <person name="Sorensen T."/>
        </authorList>
    </citation>
    <scope>NUCLEOTIDE SEQUENCE [LARGE SCALE GENOMIC DNA]</scope>
    <source>
        <strain evidence="8 9">CBS 24483</strain>
    </source>
</reference>
<dbReference type="InterPro" id="IPR016169">
    <property type="entry name" value="FAD-bd_PCMH_sub2"/>
</dbReference>
<dbReference type="GeneID" id="92072083"/>
<name>A0ABR1QPV2_9PEZI</name>
<dbReference type="Pfam" id="PF01565">
    <property type="entry name" value="FAD_binding_4"/>
    <property type="match status" value="1"/>
</dbReference>
<evidence type="ECO:0000256" key="3">
    <source>
        <dbReference type="ARBA" id="ARBA00022630"/>
    </source>
</evidence>
<gene>
    <name evidence="8" type="ORF">PG986_002799</name>
</gene>
<keyword evidence="3" id="KW-0285">Flavoprotein</keyword>
<evidence type="ECO:0000313" key="8">
    <source>
        <dbReference type="EMBL" id="KAK7961974.1"/>
    </source>
</evidence>
<feature type="chain" id="PRO_5046655225" evidence="6">
    <location>
        <begin position="21"/>
        <end position="334"/>
    </location>
</feature>
<evidence type="ECO:0000313" key="9">
    <source>
        <dbReference type="Proteomes" id="UP001391051"/>
    </source>
</evidence>
<keyword evidence="6" id="KW-0732">Signal</keyword>
<evidence type="ECO:0000256" key="5">
    <source>
        <dbReference type="ARBA" id="ARBA00023002"/>
    </source>
</evidence>
<accession>A0ABR1QPV2</accession>
<dbReference type="InterPro" id="IPR050416">
    <property type="entry name" value="FAD-linked_Oxidoreductase"/>
</dbReference>
<evidence type="ECO:0000259" key="7">
    <source>
        <dbReference type="PROSITE" id="PS51387"/>
    </source>
</evidence>
<keyword evidence="4" id="KW-0274">FAD</keyword>
<dbReference type="PANTHER" id="PTHR42973:SF9">
    <property type="entry name" value="FAD-BINDING PCMH-TYPE DOMAIN-CONTAINING PROTEIN-RELATED"/>
    <property type="match status" value="1"/>
</dbReference>
<dbReference type="SUPFAM" id="SSF56176">
    <property type="entry name" value="FAD-binding/transporter-associated domain-like"/>
    <property type="match status" value="1"/>
</dbReference>
<dbReference type="EMBL" id="JAQQWE010000002">
    <property type="protein sequence ID" value="KAK7961974.1"/>
    <property type="molecule type" value="Genomic_DNA"/>
</dbReference>